<evidence type="ECO:0000313" key="1">
    <source>
        <dbReference type="EMBL" id="AUI67881.1"/>
    </source>
</evidence>
<dbReference type="Proteomes" id="UP000234271">
    <property type="component" value="Chromosome"/>
</dbReference>
<dbReference type="AlphaFoldDB" id="A0A2N9YBR3"/>
<proteinExistence type="predicted"/>
<evidence type="ECO:0000313" key="2">
    <source>
        <dbReference type="Proteomes" id="UP000234271"/>
    </source>
</evidence>
<gene>
    <name evidence="1" type="ORF">BLE401_03635</name>
</gene>
<dbReference type="RefSeq" id="WP_062148474.1">
    <property type="nucleotide sequence ID" value="NZ_CP012373.2"/>
</dbReference>
<dbReference type="EMBL" id="CP018889">
    <property type="protein sequence ID" value="AUI67881.1"/>
    <property type="molecule type" value="Genomic_DNA"/>
</dbReference>
<dbReference type="KEGG" id="blep:AL038_02405"/>
<name>A0A2N9YBR3_9GAMM</name>
<organism evidence="1 2">
    <name type="scientific">Beggiatoa leptomitoformis</name>
    <dbReference type="NCBI Taxonomy" id="288004"/>
    <lineage>
        <taxon>Bacteria</taxon>
        <taxon>Pseudomonadati</taxon>
        <taxon>Pseudomonadota</taxon>
        <taxon>Gammaproteobacteria</taxon>
        <taxon>Thiotrichales</taxon>
        <taxon>Thiotrichaceae</taxon>
        <taxon>Beggiatoa</taxon>
    </lineage>
</organism>
<dbReference type="OrthoDB" id="5629403at2"/>
<reference evidence="2" key="1">
    <citation type="submission" date="2016-12" db="EMBL/GenBank/DDBJ databases">
        <title>Complete Genome Sequence of Beggiatoa leptomitiformis D-401.</title>
        <authorList>
            <person name="Fomenkov A."/>
            <person name="Vincze T."/>
            <person name="Grabovich M."/>
            <person name="Anton B.P."/>
            <person name="Dubinina G."/>
            <person name="Orlova M."/>
            <person name="Belousova E."/>
            <person name="Roberts R.J."/>
        </authorList>
    </citation>
    <scope>NUCLEOTIDE SEQUENCE [LARGE SCALE GENOMIC DNA]</scope>
    <source>
        <strain evidence="2">D-401</strain>
    </source>
</reference>
<sequence length="158" mass="17374">MFNPQTGEIVADGQYLLGELRKVIAKEDFTDRETKEVRPGGYEIEILCEVPNARDLLIIAKCPNPEDFTPLLKRRVLVSVKASAFQFGDRDAQVSYTVQASVKPIALDTLIGSSIHAHQHATPAVVPEKIPTVTEKPVETTEKVDSVVPKKTFMGSTV</sequence>
<keyword evidence="2" id="KW-1185">Reference proteome</keyword>
<protein>
    <submittedName>
        <fullName evidence="1">Uncharacterized protein</fullName>
    </submittedName>
</protein>
<dbReference type="STRING" id="288004.AL038_02405"/>
<accession>A0A2N9YBR3</accession>